<feature type="region of interest" description="Disordered" evidence="5">
    <location>
        <begin position="536"/>
        <end position="578"/>
    </location>
</feature>
<feature type="domain" description="C2H2-type" evidence="6">
    <location>
        <begin position="208"/>
        <end position="228"/>
    </location>
</feature>
<keyword evidence="2" id="KW-0677">Repeat</keyword>
<reference evidence="7" key="1">
    <citation type="submission" date="2021-12" db="EMBL/GenBank/DDBJ databases">
        <authorList>
            <person name="Martin H S."/>
        </authorList>
    </citation>
    <scope>NUCLEOTIDE SEQUENCE</scope>
</reference>
<dbReference type="Pfam" id="PF13912">
    <property type="entry name" value="zf-C2H2_6"/>
    <property type="match status" value="2"/>
</dbReference>
<proteinExistence type="predicted"/>
<dbReference type="InterPro" id="IPR013087">
    <property type="entry name" value="Znf_C2H2_type"/>
</dbReference>
<keyword evidence="8" id="KW-1185">Reference proteome</keyword>
<feature type="domain" description="C2H2-type" evidence="6">
    <location>
        <begin position="459"/>
        <end position="479"/>
    </location>
</feature>
<feature type="domain" description="C2H2-type" evidence="6">
    <location>
        <begin position="347"/>
        <end position="368"/>
    </location>
</feature>
<evidence type="ECO:0000313" key="8">
    <source>
        <dbReference type="Proteomes" id="UP000838878"/>
    </source>
</evidence>
<feature type="domain" description="C2H2-type" evidence="6">
    <location>
        <begin position="487"/>
        <end position="507"/>
    </location>
</feature>
<feature type="domain" description="C2H2-type" evidence="6">
    <location>
        <begin position="404"/>
        <end position="424"/>
    </location>
</feature>
<evidence type="ECO:0000256" key="3">
    <source>
        <dbReference type="ARBA" id="ARBA00022771"/>
    </source>
</evidence>
<organism evidence="7 8">
    <name type="scientific">Brenthis ino</name>
    <name type="common">lesser marbled fritillary</name>
    <dbReference type="NCBI Taxonomy" id="405034"/>
    <lineage>
        <taxon>Eukaryota</taxon>
        <taxon>Metazoa</taxon>
        <taxon>Ecdysozoa</taxon>
        <taxon>Arthropoda</taxon>
        <taxon>Hexapoda</taxon>
        <taxon>Insecta</taxon>
        <taxon>Pterygota</taxon>
        <taxon>Neoptera</taxon>
        <taxon>Endopterygota</taxon>
        <taxon>Lepidoptera</taxon>
        <taxon>Glossata</taxon>
        <taxon>Ditrysia</taxon>
        <taxon>Papilionoidea</taxon>
        <taxon>Nymphalidae</taxon>
        <taxon>Heliconiinae</taxon>
        <taxon>Argynnini</taxon>
        <taxon>Brenthis</taxon>
    </lineage>
</organism>
<evidence type="ECO:0000259" key="6">
    <source>
        <dbReference type="PROSITE" id="PS00028"/>
    </source>
</evidence>
<feature type="domain" description="C2H2-type" evidence="6">
    <location>
        <begin position="431"/>
        <end position="451"/>
    </location>
</feature>
<feature type="domain" description="C2H2-type" evidence="6">
    <location>
        <begin position="126"/>
        <end position="147"/>
    </location>
</feature>
<dbReference type="Proteomes" id="UP000838878">
    <property type="component" value="Chromosome 4"/>
</dbReference>
<dbReference type="SMART" id="SM00355">
    <property type="entry name" value="ZnF_C2H2"/>
    <property type="match status" value="16"/>
</dbReference>
<feature type="compositionally biased region" description="Basic and acidic residues" evidence="5">
    <location>
        <begin position="537"/>
        <end position="548"/>
    </location>
</feature>
<dbReference type="GO" id="GO:0008270">
    <property type="term" value="F:zinc ion binding"/>
    <property type="evidence" value="ECO:0007669"/>
    <property type="project" value="UniProtKB-KW"/>
</dbReference>
<dbReference type="FunFam" id="3.30.160.60:FF:000100">
    <property type="entry name" value="Zinc finger 45-like"/>
    <property type="match status" value="1"/>
</dbReference>
<dbReference type="PANTHER" id="PTHR24379">
    <property type="entry name" value="KRAB AND ZINC FINGER DOMAIN-CONTAINING"/>
    <property type="match status" value="1"/>
</dbReference>
<feature type="domain" description="C2H2-type" evidence="6">
    <location>
        <begin position="151"/>
        <end position="171"/>
    </location>
</feature>
<feature type="domain" description="C2H2-type" evidence="6">
    <location>
        <begin position="515"/>
        <end position="536"/>
    </location>
</feature>
<evidence type="ECO:0000313" key="7">
    <source>
        <dbReference type="EMBL" id="CAH0724018.1"/>
    </source>
</evidence>
<evidence type="ECO:0000256" key="5">
    <source>
        <dbReference type="SAM" id="MobiDB-lite"/>
    </source>
</evidence>
<dbReference type="InterPro" id="IPR036236">
    <property type="entry name" value="Znf_C2H2_sf"/>
</dbReference>
<feature type="non-terminal residue" evidence="7">
    <location>
        <position position="757"/>
    </location>
</feature>
<dbReference type="EMBL" id="OV170224">
    <property type="protein sequence ID" value="CAH0724018.1"/>
    <property type="molecule type" value="Genomic_DNA"/>
</dbReference>
<gene>
    <name evidence="7" type="ORF">BINO364_LOCUS9779</name>
</gene>
<feature type="domain" description="C2H2-type" evidence="6">
    <location>
        <begin position="375"/>
        <end position="397"/>
    </location>
</feature>
<feature type="domain" description="C2H2-type" evidence="6">
    <location>
        <begin position="181"/>
        <end position="201"/>
    </location>
</feature>
<dbReference type="Pfam" id="PF00096">
    <property type="entry name" value="zf-C2H2"/>
    <property type="match status" value="4"/>
</dbReference>
<keyword evidence="3" id="KW-0863">Zinc-finger</keyword>
<dbReference type="PANTHER" id="PTHR24379:SF121">
    <property type="entry name" value="C2H2-TYPE DOMAIN-CONTAINING PROTEIN"/>
    <property type="match status" value="1"/>
</dbReference>
<feature type="domain" description="C2H2-type" evidence="6">
    <location>
        <begin position="288"/>
        <end position="308"/>
    </location>
</feature>
<accession>A0A8J9VK31</accession>
<feature type="compositionally biased region" description="Basic and acidic residues" evidence="5">
    <location>
        <begin position="566"/>
        <end position="576"/>
    </location>
</feature>
<evidence type="ECO:0000256" key="2">
    <source>
        <dbReference type="ARBA" id="ARBA00022737"/>
    </source>
</evidence>
<keyword evidence="1" id="KW-0479">Metal-binding</keyword>
<protein>
    <recommendedName>
        <fullName evidence="6">C2H2-type domain-containing protein</fullName>
    </recommendedName>
</protein>
<dbReference type="SUPFAM" id="SSF57667">
    <property type="entry name" value="beta-beta-alpha zinc fingers"/>
    <property type="match status" value="6"/>
</dbReference>
<dbReference type="FunFam" id="3.30.160.60:FF:000446">
    <property type="entry name" value="Zinc finger protein"/>
    <property type="match status" value="1"/>
</dbReference>
<dbReference type="Gene3D" id="3.30.160.60">
    <property type="entry name" value="Classic Zinc Finger"/>
    <property type="match status" value="9"/>
</dbReference>
<dbReference type="GO" id="GO:0005634">
    <property type="term" value="C:nucleus"/>
    <property type="evidence" value="ECO:0007669"/>
    <property type="project" value="UniProtKB-ARBA"/>
</dbReference>
<evidence type="ECO:0000256" key="1">
    <source>
        <dbReference type="ARBA" id="ARBA00022723"/>
    </source>
</evidence>
<dbReference type="OrthoDB" id="6077919at2759"/>
<dbReference type="AlphaFoldDB" id="A0A8J9VK31"/>
<name>A0A8J9VK31_9NEOP</name>
<sequence>MQIYKFLSDFIKNNIKNIHRCSINGLHLARGNKMASHTHTDLERPHSAIHRRPKPTTIDLVGGIQCHICHITYANKREYDMHYVKHETRSKDIIYTCVVCYKEITGYPSFRGHCYTSHVIKERFKCEHCSKLFSKSLSLREHIKVMHRFKCSVCSKEFTTKKELQLHQIIHNDTDMPPFKCQACAKQIDTLEGCKEHVDIHSSSIYFCPICNENISSKENASEHLKKHFGDINDEGSYVQTNLEKEENYIKQLGGISCKFCPLVYKDRVEFDAHFSCEHGSEDIVYTCNVCGKQFEKYSVFSDHSYNHVMKDRFCCDICQKTFSRLSLLVTHMAACEAGAAGKPFACVRCGRRYATEMRLREHLRDAHAVHCVTCTEDGCNKVFSTPKDLITHQRVHRSAQNWCRQCGLLFTSLKSCERHLDVHNKKLYVCPVCNRNYSEKYLILKHIPQHFETVLHLCKVCGKVYNAKNRLIEHIKTHAETKTHNCTYCGKGFVKLGQLQQHLNVHTGSKPYKCPVCEKTFASYPNWHKHLRRMHKTDGKKYKKSENVPDITESDDESPTNSYVKENDIDKETNKSNDLNAQLHVGISELSDAKLESFMFNEPDDSTMESDSIDPTLIEKELQIFENANNNSKIVEFVNVLPTNNVTFGDTIHESPQTSSNYPAEYGPEFNTGFHTDGSGFIDLDDHMLPHIDPLLTIKNEYNQMYSQNYQPSIEPAPYNQPKWEPIITKVYPDYSYGYGDMVETNRLSMMNTDIF</sequence>
<keyword evidence="4" id="KW-0862">Zinc</keyword>
<evidence type="ECO:0000256" key="4">
    <source>
        <dbReference type="ARBA" id="ARBA00022833"/>
    </source>
</evidence>
<dbReference type="PROSITE" id="PS00028">
    <property type="entry name" value="ZINC_FINGER_C2H2_1"/>
    <property type="match status" value="12"/>
</dbReference>